<name>A0A5B7CJH9_PORTR</name>
<accession>A0A5B7CJH9</accession>
<comment type="caution">
    <text evidence="1">The sequence shown here is derived from an EMBL/GenBank/DDBJ whole genome shotgun (WGS) entry which is preliminary data.</text>
</comment>
<evidence type="ECO:0000313" key="1">
    <source>
        <dbReference type="EMBL" id="MPC09872.1"/>
    </source>
</evidence>
<dbReference type="Proteomes" id="UP000324222">
    <property type="component" value="Unassembled WGS sequence"/>
</dbReference>
<dbReference type="AlphaFoldDB" id="A0A5B7CJH9"/>
<keyword evidence="2" id="KW-1185">Reference proteome</keyword>
<sequence>MQKHQPPGRSAPVGTCELNGRRLEFCPKPPTQPNPRTTTTTTTTITATISTTKCGVSQGRVLVRAASHRTSQPRLTWRTRVLQRRFCYDDRRKETVGVVKLKRRVILDAGAIPRGKKQTRNVFLAPGYQGTTGKPGVNLAFGMQKISKTSENL</sequence>
<gene>
    <name evidence="1" type="ORF">E2C01_002491</name>
</gene>
<proteinExistence type="predicted"/>
<reference evidence="1 2" key="1">
    <citation type="submission" date="2019-05" db="EMBL/GenBank/DDBJ databases">
        <title>Another draft genome of Portunus trituberculatus and its Hox gene families provides insights of decapod evolution.</title>
        <authorList>
            <person name="Jeong J.-H."/>
            <person name="Song I."/>
            <person name="Kim S."/>
            <person name="Choi T."/>
            <person name="Kim D."/>
            <person name="Ryu S."/>
            <person name="Kim W."/>
        </authorList>
    </citation>
    <scope>NUCLEOTIDE SEQUENCE [LARGE SCALE GENOMIC DNA]</scope>
    <source>
        <tissue evidence="1">Muscle</tissue>
    </source>
</reference>
<organism evidence="1 2">
    <name type="scientific">Portunus trituberculatus</name>
    <name type="common">Swimming crab</name>
    <name type="synonym">Neptunus trituberculatus</name>
    <dbReference type="NCBI Taxonomy" id="210409"/>
    <lineage>
        <taxon>Eukaryota</taxon>
        <taxon>Metazoa</taxon>
        <taxon>Ecdysozoa</taxon>
        <taxon>Arthropoda</taxon>
        <taxon>Crustacea</taxon>
        <taxon>Multicrustacea</taxon>
        <taxon>Malacostraca</taxon>
        <taxon>Eumalacostraca</taxon>
        <taxon>Eucarida</taxon>
        <taxon>Decapoda</taxon>
        <taxon>Pleocyemata</taxon>
        <taxon>Brachyura</taxon>
        <taxon>Eubrachyura</taxon>
        <taxon>Portunoidea</taxon>
        <taxon>Portunidae</taxon>
        <taxon>Portuninae</taxon>
        <taxon>Portunus</taxon>
    </lineage>
</organism>
<dbReference type="EMBL" id="VSRR010000090">
    <property type="protein sequence ID" value="MPC09872.1"/>
    <property type="molecule type" value="Genomic_DNA"/>
</dbReference>
<evidence type="ECO:0000313" key="2">
    <source>
        <dbReference type="Proteomes" id="UP000324222"/>
    </source>
</evidence>
<protein>
    <submittedName>
        <fullName evidence="1">Uncharacterized protein</fullName>
    </submittedName>
</protein>